<dbReference type="EMBL" id="CP155447">
    <property type="protein sequence ID" value="XBH01811.1"/>
    <property type="molecule type" value="Genomic_DNA"/>
</dbReference>
<name>A0AAU7C9H7_9BACT</name>
<gene>
    <name evidence="6" type="ORF">V5E97_26150</name>
</gene>
<feature type="region of interest" description="Disordered" evidence="2">
    <location>
        <begin position="66"/>
        <end position="129"/>
    </location>
</feature>
<evidence type="ECO:0000313" key="6">
    <source>
        <dbReference type="EMBL" id="XBH01811.1"/>
    </source>
</evidence>
<evidence type="ECO:0000256" key="2">
    <source>
        <dbReference type="SAM" id="MobiDB-lite"/>
    </source>
</evidence>
<evidence type="ECO:0000259" key="4">
    <source>
        <dbReference type="Pfam" id="PF13005"/>
    </source>
</evidence>
<feature type="compositionally biased region" description="Basic residues" evidence="2">
    <location>
        <begin position="109"/>
        <end position="119"/>
    </location>
</feature>
<feature type="coiled-coil region" evidence="1">
    <location>
        <begin position="31"/>
        <end position="58"/>
    </location>
</feature>
<sequence length="385" mass="42786">MSEDARPITFETPADPTATLPSDPAFLQQMIIELLAALRETRRQNEELQHRLDLLLRRLYGPRTERFDPNQPLLIPDAFEPLAPEPEPSVTGDAVAPEPEPEPGAAPAKKNRSHGRRPLPKNLRREPRVYELTEAERRCPQCGETRAQISAERSEQLDYVPATLFVVEHALHLRLPALRRSSRHRRQASPADPQGFAWTGTTSSCDHGKVCRSYSTPSPGTPPGPARVELSRSTLCDWMAGRPKSRAALRPDEDIGPVVRHDSHRRHVGEAAGLGAKDQGLGPALDLLRRSSLSLQCFDFTRSHKRDGPSLFLKGFRGYLQADAFSGYDGIYAGGNVVEVGCNAHARRKFVEAQKTDLTRRVRPWPTTASSTRSRSRSSRARQAA</sequence>
<feature type="domain" description="Transposase TnpC homeodomain" evidence="5">
    <location>
        <begin position="47"/>
        <end position="126"/>
    </location>
</feature>
<dbReference type="PANTHER" id="PTHR33678:SF1">
    <property type="entry name" value="BLL1576 PROTEIN"/>
    <property type="match status" value="1"/>
</dbReference>
<feature type="domain" description="Transposase IS66 central" evidence="3">
    <location>
        <begin position="294"/>
        <end position="358"/>
    </location>
</feature>
<dbReference type="InterPro" id="IPR024463">
    <property type="entry name" value="Transposase_TnpC_homeodom"/>
</dbReference>
<dbReference type="InterPro" id="IPR052344">
    <property type="entry name" value="Transposase-related"/>
</dbReference>
<dbReference type="Pfam" id="PF13005">
    <property type="entry name" value="zf-IS66"/>
    <property type="match status" value="1"/>
</dbReference>
<dbReference type="PANTHER" id="PTHR33678">
    <property type="entry name" value="BLL1576 PROTEIN"/>
    <property type="match status" value="1"/>
</dbReference>
<feature type="region of interest" description="Disordered" evidence="2">
    <location>
        <begin position="180"/>
        <end position="200"/>
    </location>
</feature>
<feature type="domain" description="Transposase IS66 zinc-finger binding" evidence="4">
    <location>
        <begin position="136"/>
        <end position="172"/>
    </location>
</feature>
<dbReference type="Pfam" id="PF13007">
    <property type="entry name" value="LZ_Tnp_IS66"/>
    <property type="match status" value="1"/>
</dbReference>
<protein>
    <submittedName>
        <fullName evidence="6">Transposase</fullName>
    </submittedName>
</protein>
<proteinExistence type="predicted"/>
<dbReference type="InterPro" id="IPR024474">
    <property type="entry name" value="Znf_dom_IS66"/>
</dbReference>
<dbReference type="AlphaFoldDB" id="A0AAU7C9H7"/>
<evidence type="ECO:0000259" key="5">
    <source>
        <dbReference type="Pfam" id="PF13007"/>
    </source>
</evidence>
<feature type="compositionally biased region" description="Basic residues" evidence="2">
    <location>
        <begin position="374"/>
        <end position="385"/>
    </location>
</feature>
<dbReference type="Pfam" id="PF03050">
    <property type="entry name" value="DDE_Tnp_IS66"/>
    <property type="match status" value="1"/>
</dbReference>
<reference evidence="6" key="1">
    <citation type="submission" date="2024-05" db="EMBL/GenBank/DDBJ databases">
        <title>Planctomycetes of the genus Singulisphaera possess chitinolytic capabilities.</title>
        <authorList>
            <person name="Ivanova A."/>
        </authorList>
    </citation>
    <scope>NUCLEOTIDE SEQUENCE</scope>
    <source>
        <strain evidence="6">Ch08T</strain>
    </source>
</reference>
<organism evidence="6">
    <name type="scientific">Singulisphaera sp. Ch08</name>
    <dbReference type="NCBI Taxonomy" id="3120278"/>
    <lineage>
        <taxon>Bacteria</taxon>
        <taxon>Pseudomonadati</taxon>
        <taxon>Planctomycetota</taxon>
        <taxon>Planctomycetia</taxon>
        <taxon>Isosphaerales</taxon>
        <taxon>Isosphaeraceae</taxon>
        <taxon>Singulisphaera</taxon>
    </lineage>
</organism>
<feature type="region of interest" description="Disordered" evidence="2">
    <location>
        <begin position="361"/>
        <end position="385"/>
    </location>
</feature>
<accession>A0AAU7C9H7</accession>
<feature type="region of interest" description="Disordered" evidence="2">
    <location>
        <begin position="1"/>
        <end position="21"/>
    </location>
</feature>
<dbReference type="InterPro" id="IPR004291">
    <property type="entry name" value="Transposase_IS66_central"/>
</dbReference>
<evidence type="ECO:0000259" key="3">
    <source>
        <dbReference type="Pfam" id="PF03050"/>
    </source>
</evidence>
<keyword evidence="1" id="KW-0175">Coiled coil</keyword>
<evidence type="ECO:0000256" key="1">
    <source>
        <dbReference type="SAM" id="Coils"/>
    </source>
</evidence>